<dbReference type="SUPFAM" id="SSF53254">
    <property type="entry name" value="Phosphoglycerate mutase-like"/>
    <property type="match status" value="1"/>
</dbReference>
<evidence type="ECO:0000256" key="2">
    <source>
        <dbReference type="ARBA" id="ARBA00023235"/>
    </source>
</evidence>
<dbReference type="SMART" id="SM00855">
    <property type="entry name" value="PGAM"/>
    <property type="match status" value="1"/>
</dbReference>
<accession>A0A1R4GRC4</accession>
<evidence type="ECO:0000313" key="5">
    <source>
        <dbReference type="EMBL" id="SJM70655.1"/>
    </source>
</evidence>
<dbReference type="RefSeq" id="WP_087000158.1">
    <property type="nucleotide sequence ID" value="NZ_FUHW01000040.1"/>
</dbReference>
<dbReference type="Gene3D" id="3.40.50.1240">
    <property type="entry name" value="Phosphoglycerate mutase-like"/>
    <property type="match status" value="1"/>
</dbReference>
<feature type="binding site" evidence="4">
    <location>
        <begin position="9"/>
        <end position="16"/>
    </location>
    <ligand>
        <name>substrate</name>
    </ligand>
</feature>
<proteinExistence type="predicted"/>
<evidence type="ECO:0000313" key="6">
    <source>
        <dbReference type="Proteomes" id="UP000195913"/>
    </source>
</evidence>
<feature type="active site" description="Tele-phosphohistidine intermediate" evidence="3">
    <location>
        <position position="10"/>
    </location>
</feature>
<keyword evidence="6" id="KW-1185">Reference proteome</keyword>
<name>A0A1R4GRC4_9MICC</name>
<dbReference type="GO" id="GO:0016791">
    <property type="term" value="F:phosphatase activity"/>
    <property type="evidence" value="ECO:0007669"/>
    <property type="project" value="TreeGrafter"/>
</dbReference>
<feature type="binding site" evidence="4">
    <location>
        <begin position="86"/>
        <end position="89"/>
    </location>
    <ligand>
        <name>substrate</name>
    </ligand>
</feature>
<feature type="binding site" evidence="4">
    <location>
        <position position="61"/>
    </location>
    <ligand>
        <name>substrate</name>
    </ligand>
</feature>
<dbReference type="PROSITE" id="PS00175">
    <property type="entry name" value="PG_MUTASE"/>
    <property type="match status" value="1"/>
</dbReference>
<dbReference type="GO" id="GO:0005737">
    <property type="term" value="C:cytoplasm"/>
    <property type="evidence" value="ECO:0007669"/>
    <property type="project" value="TreeGrafter"/>
</dbReference>
<evidence type="ECO:0000256" key="3">
    <source>
        <dbReference type="PIRSR" id="PIRSR613078-1"/>
    </source>
</evidence>
<evidence type="ECO:0000256" key="4">
    <source>
        <dbReference type="PIRSR" id="PIRSR613078-2"/>
    </source>
</evidence>
<dbReference type="AlphaFoldDB" id="A0A1R4GRC4"/>
<dbReference type="PANTHER" id="PTHR48100">
    <property type="entry name" value="BROAD-SPECIFICITY PHOSPHATASE YOR283W-RELATED"/>
    <property type="match status" value="1"/>
</dbReference>
<dbReference type="Pfam" id="PF00300">
    <property type="entry name" value="His_Phos_1"/>
    <property type="match status" value="1"/>
</dbReference>
<sequence>MGTRIALVRHGETAWNAEGRLQGQTDIPLNETGRAQARAAGKRLTEHDGGWGTLVSSPLGRAVETAALIGAQLGLEAVDPVVGLQERHYGDGEGRAVVGMPRPQIDELLLSAEPEAEVVERGLAALVSLAREYPDTDLVVVAHGTLIRLVMSVLQDCSHPRLENGEIVLTDTCQLERTTARRDSAPVH</sequence>
<organism evidence="5 6">
    <name type="scientific">Arthrobacter rhombi</name>
    <dbReference type="NCBI Taxonomy" id="71253"/>
    <lineage>
        <taxon>Bacteria</taxon>
        <taxon>Bacillati</taxon>
        <taxon>Actinomycetota</taxon>
        <taxon>Actinomycetes</taxon>
        <taxon>Micrococcales</taxon>
        <taxon>Micrococcaceae</taxon>
        <taxon>Arthrobacter</taxon>
    </lineage>
</organism>
<gene>
    <name evidence="5" type="ORF">FM101_12635</name>
</gene>
<dbReference type="InterPro" id="IPR029033">
    <property type="entry name" value="His_PPase_superfam"/>
</dbReference>
<dbReference type="InterPro" id="IPR013078">
    <property type="entry name" value="His_Pase_superF_clade-1"/>
</dbReference>
<dbReference type="Proteomes" id="UP000195913">
    <property type="component" value="Unassembled WGS sequence"/>
</dbReference>
<keyword evidence="1" id="KW-0324">Glycolysis</keyword>
<evidence type="ECO:0000256" key="1">
    <source>
        <dbReference type="ARBA" id="ARBA00023152"/>
    </source>
</evidence>
<dbReference type="PANTHER" id="PTHR48100:SF1">
    <property type="entry name" value="HISTIDINE PHOSPHATASE FAMILY PROTEIN-RELATED"/>
    <property type="match status" value="1"/>
</dbReference>
<dbReference type="EMBL" id="FUHW01000040">
    <property type="protein sequence ID" value="SJM70655.1"/>
    <property type="molecule type" value="Genomic_DNA"/>
</dbReference>
<feature type="active site" description="Proton donor/acceptor" evidence="3">
    <location>
        <position position="86"/>
    </location>
</feature>
<dbReference type="CDD" id="cd07067">
    <property type="entry name" value="HP_PGM_like"/>
    <property type="match status" value="1"/>
</dbReference>
<reference evidence="5 6" key="1">
    <citation type="submission" date="2017-02" db="EMBL/GenBank/DDBJ databases">
        <authorList>
            <person name="Peterson S.W."/>
        </authorList>
    </citation>
    <scope>NUCLEOTIDE SEQUENCE [LARGE SCALE GENOMIC DNA]</scope>
    <source>
        <strain evidence="5 6">B Ar 00.02</strain>
    </source>
</reference>
<dbReference type="InterPro" id="IPR050275">
    <property type="entry name" value="PGM_Phosphatase"/>
</dbReference>
<dbReference type="InterPro" id="IPR001345">
    <property type="entry name" value="PG/BPGM_mutase_AS"/>
</dbReference>
<protein>
    <submittedName>
        <fullName evidence="5">Phosphoglycerate mutase</fullName>
    </submittedName>
</protein>
<keyword evidence="2" id="KW-0413">Isomerase</keyword>